<name>A0AAV7XUD6_9NEOP</name>
<dbReference type="EMBL" id="JAPTSV010000002">
    <property type="protein sequence ID" value="KAJ1530168.1"/>
    <property type="molecule type" value="Genomic_DNA"/>
</dbReference>
<protein>
    <submittedName>
        <fullName evidence="2">Uncharacterized protein</fullName>
    </submittedName>
</protein>
<accession>A0AAV7XUD6</accession>
<proteinExistence type="predicted"/>
<dbReference type="Proteomes" id="UP001075354">
    <property type="component" value="Chromosome 2"/>
</dbReference>
<feature type="compositionally biased region" description="Polar residues" evidence="1">
    <location>
        <begin position="282"/>
        <end position="297"/>
    </location>
</feature>
<comment type="caution">
    <text evidence="2">The sequence shown here is derived from an EMBL/GenBank/DDBJ whole genome shotgun (WGS) entry which is preliminary data.</text>
</comment>
<evidence type="ECO:0000313" key="2">
    <source>
        <dbReference type="EMBL" id="KAJ1530168.1"/>
    </source>
</evidence>
<evidence type="ECO:0000313" key="3">
    <source>
        <dbReference type="Proteomes" id="UP001075354"/>
    </source>
</evidence>
<sequence length="369" mass="41013">MASSKLVDNEEEWYLLFTETHNAYDLVHRSAIIAVGDIAVADTVTFHKNKPFVGKVTEKSGSYDDLNKILSDLGSKARHVVSKKKGKDEGNIPASTILDSRRTRRQTAKYSSAAEACSSSHTKRKSLLSEEEARKRRLRELNEATAVKKTNASVMESLMKNKGVVDKDPDYKPEDSEDSDIRALVQNAKKRKEDRMSGFSGTSPIGDKSPTKEFYKQKYLDMQRKLQFMYDKHDSEKDDTETREVTGASDAENIVTKENLATSPRSENMFGGEIIEGGDVNRSPSPGNVSERSSPGRNSVKDIADGPSAEDITPASKKGKRNSLFMVEQTPELDFQLRGAGEVTLDCNFAYIRNVWCFGISVLLCLESS</sequence>
<feature type="region of interest" description="Disordered" evidence="1">
    <location>
        <begin position="188"/>
        <end position="211"/>
    </location>
</feature>
<organism evidence="2 3">
    <name type="scientific">Megalurothrips usitatus</name>
    <name type="common">bean blossom thrips</name>
    <dbReference type="NCBI Taxonomy" id="439358"/>
    <lineage>
        <taxon>Eukaryota</taxon>
        <taxon>Metazoa</taxon>
        <taxon>Ecdysozoa</taxon>
        <taxon>Arthropoda</taxon>
        <taxon>Hexapoda</taxon>
        <taxon>Insecta</taxon>
        <taxon>Pterygota</taxon>
        <taxon>Neoptera</taxon>
        <taxon>Paraneoptera</taxon>
        <taxon>Thysanoptera</taxon>
        <taxon>Terebrantia</taxon>
        <taxon>Thripoidea</taxon>
        <taxon>Thripidae</taxon>
        <taxon>Megalurothrips</taxon>
    </lineage>
</organism>
<reference evidence="2" key="1">
    <citation type="submission" date="2022-12" db="EMBL/GenBank/DDBJ databases">
        <title>Chromosome-level genome assembly of the bean flower thrips Megalurothrips usitatus.</title>
        <authorList>
            <person name="Ma L."/>
            <person name="Liu Q."/>
            <person name="Li H."/>
            <person name="Cai W."/>
        </authorList>
    </citation>
    <scope>NUCLEOTIDE SEQUENCE</scope>
    <source>
        <strain evidence="2">Cailab_2022a</strain>
    </source>
</reference>
<dbReference type="AlphaFoldDB" id="A0AAV7XUD6"/>
<gene>
    <name evidence="2" type="ORF">ONE63_005099</name>
</gene>
<feature type="region of interest" description="Disordered" evidence="1">
    <location>
        <begin position="260"/>
        <end position="323"/>
    </location>
</feature>
<feature type="region of interest" description="Disordered" evidence="1">
    <location>
        <begin position="110"/>
        <end position="134"/>
    </location>
</feature>
<keyword evidence="3" id="KW-1185">Reference proteome</keyword>
<evidence type="ECO:0000256" key="1">
    <source>
        <dbReference type="SAM" id="MobiDB-lite"/>
    </source>
</evidence>